<accession>A0A923SP85</accession>
<dbReference type="RefSeq" id="WP_187301498.1">
    <property type="nucleotide sequence ID" value="NZ_JACRYT010000001.1"/>
</dbReference>
<evidence type="ECO:0000313" key="1">
    <source>
        <dbReference type="EMBL" id="MBC6678297.1"/>
    </source>
</evidence>
<comment type="caution">
    <text evidence="1">The sequence shown here is derived from an EMBL/GenBank/DDBJ whole genome shotgun (WGS) entry which is preliminary data.</text>
</comment>
<protein>
    <submittedName>
        <fullName evidence="1">Uncharacterized protein</fullName>
    </submittedName>
</protein>
<organism evidence="1 2">
    <name type="scientific">Zhenpiania hominis</name>
    <dbReference type="NCBI Taxonomy" id="2763644"/>
    <lineage>
        <taxon>Bacteria</taxon>
        <taxon>Bacillati</taxon>
        <taxon>Bacillota</taxon>
        <taxon>Clostridia</taxon>
        <taxon>Peptostreptococcales</taxon>
        <taxon>Anaerovoracaceae</taxon>
        <taxon>Zhenpiania</taxon>
    </lineage>
</organism>
<keyword evidence="2" id="KW-1185">Reference proteome</keyword>
<reference evidence="1" key="1">
    <citation type="submission" date="2020-08" db="EMBL/GenBank/DDBJ databases">
        <title>Genome public.</title>
        <authorList>
            <person name="Liu C."/>
            <person name="Sun Q."/>
        </authorList>
    </citation>
    <scope>NUCLEOTIDE SEQUENCE</scope>
    <source>
        <strain evidence="1">BX12</strain>
    </source>
</reference>
<gene>
    <name evidence="1" type="ORF">H9L42_00435</name>
</gene>
<dbReference type="EMBL" id="JACRYT010000001">
    <property type="protein sequence ID" value="MBC6678297.1"/>
    <property type="molecule type" value="Genomic_DNA"/>
</dbReference>
<proteinExistence type="predicted"/>
<evidence type="ECO:0000313" key="2">
    <source>
        <dbReference type="Proteomes" id="UP000602647"/>
    </source>
</evidence>
<dbReference type="Proteomes" id="UP000602647">
    <property type="component" value="Unassembled WGS sequence"/>
</dbReference>
<sequence>MSNILKITTPVSGYDNTGGVKINQSNLPQNNNIQGQVIPDKVVKPDARSDSASQQTEAQLKFRYETNFDNFIQQMQKSASMTESFSVEFLAKLGVLAQSGLKKDFAQEISKFLSMIRMSPEELSAFLKVQGESSVRFSGTLFNVLRQLMQQTSSVELRTGILDFLKRYTDMAEGNHLLENIRQVMQQIQQRMFAGPRQQVEQMAETLNYHAAQNGNVKDNAAVLKNEILPFLNEYITAMHDRGGLRDNTALLAALTARYENGDVMRVQEAFLKLLEFPEFSNFFQGLDPAKLLQILSNTAFEQASAHNTAMDKLAELIKRGLQGEAGIENKAVFRELLQAFLLNESVYMPVLHLTLPLDLDGNLIFSELWIDPDERRQKEDGTGEERMIRGLIKFDIQDVGFFDLFFLYGVESGKVRMQLNYPQELPVRERELRNVLEQILTQNGMQPEEMILGTEGGSIPLSEAFPHLYERKNSVNVTV</sequence>
<dbReference type="AlphaFoldDB" id="A0A923SP85"/>
<name>A0A923SP85_9FIRM</name>